<dbReference type="InterPro" id="IPR025291">
    <property type="entry name" value="DUF4153"/>
</dbReference>
<reference evidence="2 3" key="1">
    <citation type="submission" date="2019-08" db="EMBL/GenBank/DDBJ databases">
        <title>In-depth cultivation of the pig gut microbiome towards novel bacterial diversity and tailored functional studies.</title>
        <authorList>
            <person name="Wylensek D."/>
            <person name="Hitch T.C.A."/>
            <person name="Clavel T."/>
        </authorList>
    </citation>
    <scope>NUCLEOTIDE SEQUENCE [LARGE SCALE GENOMIC DNA]</scope>
    <source>
        <strain evidence="2 3">Oil-RF-744-WCA-WT-10</strain>
    </source>
</reference>
<feature type="transmembrane region" description="Helical" evidence="1">
    <location>
        <begin position="255"/>
        <end position="276"/>
    </location>
</feature>
<dbReference type="RefSeq" id="WP_154328916.1">
    <property type="nucleotide sequence ID" value="NZ_CP045696.1"/>
</dbReference>
<dbReference type="AlphaFoldDB" id="A0A6L5XEN0"/>
<feature type="transmembrane region" description="Helical" evidence="1">
    <location>
        <begin position="141"/>
        <end position="169"/>
    </location>
</feature>
<sequence>MGISARNIINACYGGCRRFPASVCMLVIMVFSAICCNHYPTLLQDGVYFFLIFYPATTALLCISLKLWQEEENDLRRRVIVQAVAHVVWLVACLYFSSKVPFDANLPVSFAIAAAVLSIVLSCWLLSFYKAPDDTQLWNFMWHTTVSVVVCAGIALALFIALGILIHSFRMLFGLIATDKVFSDVFILCFGLLAPLLFMQLIPAGDRKHDGSVHTNRFLNGVTHYLVVPLVTIYVLTLYVYAIKVLIRWQLPDGWVSTLVTVLMALMLIVIFLMYPTRNDVKMRFNRVVLRWLPVVVLPLLVFMTIGVARRLVDYGVTVFRLYLALFNLWCYVVCIVLIATRCKRFGWIISSFALAFLLFSVGPWSMGNVTRYCLQKQVKSALVAAGCSRLPLGNVDYSRCMKQLPPDKALAVNSKLLYLRDNYGSEATARLVDSHVSLESVIVNDSLTDDTFYTNYYFDQFVDIPEKVSKVRYVTQSAFFNVNGGTCSFTVSVDDRQCHFKISTATLHNMEQAAGKMPLLLKSKEGNVLCVYRLRFDRHAGGSGIVEGLLFI</sequence>
<feature type="transmembrane region" description="Helical" evidence="1">
    <location>
        <begin position="288"/>
        <end position="308"/>
    </location>
</feature>
<proteinExistence type="predicted"/>
<evidence type="ECO:0000313" key="2">
    <source>
        <dbReference type="EMBL" id="MSS17868.1"/>
    </source>
</evidence>
<evidence type="ECO:0000313" key="3">
    <source>
        <dbReference type="Proteomes" id="UP000483362"/>
    </source>
</evidence>
<accession>A0A6L5XEN0</accession>
<dbReference type="EMBL" id="VULT01000013">
    <property type="protein sequence ID" value="MSS17868.1"/>
    <property type="molecule type" value="Genomic_DNA"/>
</dbReference>
<evidence type="ECO:0000256" key="1">
    <source>
        <dbReference type="SAM" id="Phobius"/>
    </source>
</evidence>
<feature type="transmembrane region" description="Helical" evidence="1">
    <location>
        <begin position="21"/>
        <end position="40"/>
    </location>
</feature>
<keyword evidence="1" id="KW-0472">Membrane</keyword>
<protein>
    <submittedName>
        <fullName evidence="2">DUF4153 domain-containing protein</fullName>
    </submittedName>
</protein>
<feature type="transmembrane region" description="Helical" evidence="1">
    <location>
        <begin position="181"/>
        <end position="202"/>
    </location>
</feature>
<dbReference type="Pfam" id="PF13687">
    <property type="entry name" value="DUF4153"/>
    <property type="match status" value="1"/>
</dbReference>
<feature type="transmembrane region" description="Helical" evidence="1">
    <location>
        <begin position="110"/>
        <end position="129"/>
    </location>
</feature>
<feature type="transmembrane region" description="Helical" evidence="1">
    <location>
        <begin position="320"/>
        <end position="339"/>
    </location>
</feature>
<gene>
    <name evidence="2" type="ORF">FYJ29_08890</name>
</gene>
<dbReference type="Proteomes" id="UP000483362">
    <property type="component" value="Unassembled WGS sequence"/>
</dbReference>
<keyword evidence="3" id="KW-1185">Reference proteome</keyword>
<organism evidence="2 3">
    <name type="scientific">Sodaliphilus pleomorphus</name>
    <dbReference type="NCBI Taxonomy" id="2606626"/>
    <lineage>
        <taxon>Bacteria</taxon>
        <taxon>Pseudomonadati</taxon>
        <taxon>Bacteroidota</taxon>
        <taxon>Bacteroidia</taxon>
        <taxon>Bacteroidales</taxon>
        <taxon>Muribaculaceae</taxon>
        <taxon>Sodaliphilus</taxon>
    </lineage>
</organism>
<feature type="transmembrane region" description="Helical" evidence="1">
    <location>
        <begin position="79"/>
        <end position="98"/>
    </location>
</feature>
<comment type="caution">
    <text evidence="2">The sequence shown here is derived from an EMBL/GenBank/DDBJ whole genome shotgun (WGS) entry which is preliminary data.</text>
</comment>
<feature type="transmembrane region" description="Helical" evidence="1">
    <location>
        <begin position="46"/>
        <end position="67"/>
    </location>
</feature>
<name>A0A6L5XEN0_9BACT</name>
<keyword evidence="1" id="KW-1133">Transmembrane helix</keyword>
<feature type="transmembrane region" description="Helical" evidence="1">
    <location>
        <begin position="222"/>
        <end position="243"/>
    </location>
</feature>
<keyword evidence="1" id="KW-0812">Transmembrane</keyword>
<feature type="transmembrane region" description="Helical" evidence="1">
    <location>
        <begin position="346"/>
        <end position="367"/>
    </location>
</feature>